<dbReference type="InterPro" id="IPR011447">
    <property type="entry name" value="DUF1552"/>
</dbReference>
<reference evidence="1 2" key="1">
    <citation type="submission" date="2017-05" db="EMBL/GenBank/DDBJ databases">
        <authorList>
            <person name="Varghese N."/>
            <person name="Submissions S."/>
        </authorList>
    </citation>
    <scope>NUCLEOTIDE SEQUENCE [LARGE SCALE GENOMIC DNA]</scope>
    <source>
        <strain evidence="1 2">DSM 25457</strain>
    </source>
</reference>
<protein>
    <recommendedName>
        <fullName evidence="3">Secreted protein containing DUF1552</fullName>
    </recommendedName>
</protein>
<gene>
    <name evidence="1" type="ORF">SAMN06265222_101858</name>
</gene>
<dbReference type="Pfam" id="PF07586">
    <property type="entry name" value="HXXSHH"/>
    <property type="match status" value="1"/>
</dbReference>
<dbReference type="EMBL" id="FXUG01000001">
    <property type="protein sequence ID" value="SMP42888.1"/>
    <property type="molecule type" value="Genomic_DNA"/>
</dbReference>
<evidence type="ECO:0000313" key="1">
    <source>
        <dbReference type="EMBL" id="SMP42888.1"/>
    </source>
</evidence>
<dbReference type="InterPro" id="IPR006311">
    <property type="entry name" value="TAT_signal"/>
</dbReference>
<evidence type="ECO:0008006" key="3">
    <source>
        <dbReference type="Google" id="ProtNLM"/>
    </source>
</evidence>
<accession>A0ABY1PU63</accession>
<comment type="caution">
    <text evidence="1">The sequence shown here is derived from an EMBL/GenBank/DDBJ whole genome shotgun (WGS) entry which is preliminary data.</text>
</comment>
<proteinExistence type="predicted"/>
<organism evidence="1 2">
    <name type="scientific">Neorhodopirellula lusitana</name>
    <dbReference type="NCBI Taxonomy" id="445327"/>
    <lineage>
        <taxon>Bacteria</taxon>
        <taxon>Pseudomonadati</taxon>
        <taxon>Planctomycetota</taxon>
        <taxon>Planctomycetia</taxon>
        <taxon>Pirellulales</taxon>
        <taxon>Pirellulaceae</taxon>
        <taxon>Neorhodopirellula</taxon>
    </lineage>
</organism>
<evidence type="ECO:0000313" key="2">
    <source>
        <dbReference type="Proteomes" id="UP001158067"/>
    </source>
</evidence>
<name>A0ABY1PU63_9BACT</name>
<keyword evidence="2" id="KW-1185">Reference proteome</keyword>
<dbReference type="PROSITE" id="PS51318">
    <property type="entry name" value="TAT"/>
    <property type="match status" value="1"/>
</dbReference>
<dbReference type="Proteomes" id="UP001158067">
    <property type="component" value="Unassembled WGS sequence"/>
</dbReference>
<dbReference type="RefSeq" id="WP_283431032.1">
    <property type="nucleotide sequence ID" value="NZ_FXUG01000001.1"/>
</dbReference>
<sequence>MTKSHHDDHDVDPSLNLSFVPAHRPRTRVPASRRSFLLRSAAATIALPFMESVGFRRFASAAPVKTADTPKRMIFLGTGFGVTGDEWYPDARTPGYDYVLPELLSPLTKHKDDITLFQNLEHANSKDGHSGSTFWLTGADRYAVPGQSFHNTVSVDQVAAEQFGRDTRYASMVVFGDNDNGHGPGSISWNRQGKPIAGLPTPVALYHKMFSSDSMPLAERQALLADDRSALDTVISDARAMKKTLTKTDIDKLDEYFQSIRELEIRIAKDEQWLNVPKRKPTDPIKEPSPTLEGAPAVEMMYDLMLAAMQVDACRVFSYRLPGDSFLESIGSSFTAHNISHHAGGERTADARNRDKEHATLLSKFIDKMKATKEADGSSLYDNVTLAFGSNLRLVHSLNNCPTLITGGGAGFQHGRHLVMEKKTPLCNLWLSMLRGSGVNVDSFGDATGVIDELFTA</sequence>